<dbReference type="SUPFAM" id="SSF81296">
    <property type="entry name" value="E set domains"/>
    <property type="match status" value="1"/>
</dbReference>
<dbReference type="CDD" id="cd00603">
    <property type="entry name" value="IPT_PCSR"/>
    <property type="match status" value="1"/>
</dbReference>
<sequence>MDNKSKEYFFAWMNHFSIIHKRLVMNQQYNILLIINFLRMKKNKIMKDYWRVCWMALLLVTLFFGSCSDDNDSNGDSDNAAFDPNIPVQVSGINPTTGGFGQRLVISGENFGNDPSIVNVFVGGKKAIVINVKNHSIYCLVPSQAYSGEIEVQISNGDNPVVSTIAETKFEYVRKQLVSTLCGSRRDDGGYDTKDGPFNDCGAFGSPNWLEFDPKYPHLVYVAADRGAGDENEGNGNMRILDLNNQYVGTALTEGDMGGTNRGRALAFFDENHMAVAVDQGDELRAAVYGFTRNREAPQAGDHNYKMWGNRLALVNFKECNTVAFHPVDGDMYFNSYNKGQFFKVDKKQIQEIFDGTRTTPADKEVLFQMDNGWEYNIRIHPTGNYAYIVSINKHYIQRTNYDWASKRFVTPYIIAGTAERADYVDGIGTSARFHNPYQGVFVKNPNYAGQEDEYDFILCDKLGQCIRKITPQGKVTTFAGRGSASLNNNPWGYVDGDLRQEARFDRPKGIAYDEATDTYYIGDGSNRRIRKIAYEGEE</sequence>
<name>A0A174VV39_BACT4</name>
<dbReference type="InterPro" id="IPR014756">
    <property type="entry name" value="Ig_E-set"/>
</dbReference>
<evidence type="ECO:0000259" key="1">
    <source>
        <dbReference type="Pfam" id="PF01833"/>
    </source>
</evidence>
<reference evidence="2 3" key="1">
    <citation type="submission" date="2015-09" db="EMBL/GenBank/DDBJ databases">
        <authorList>
            <consortium name="Pathogen Informatics"/>
        </authorList>
    </citation>
    <scope>NUCLEOTIDE SEQUENCE [LARGE SCALE GENOMIC DNA]</scope>
    <source>
        <strain evidence="2 3">2789STDY5834945</strain>
    </source>
</reference>
<accession>A0A174VV39</accession>
<dbReference type="Gene3D" id="2.60.40.10">
    <property type="entry name" value="Immunoglobulins"/>
    <property type="match status" value="1"/>
</dbReference>
<proteinExistence type="predicted"/>
<dbReference type="PANTHER" id="PTHR13833:SF71">
    <property type="entry name" value="NHL DOMAIN-CONTAINING PROTEIN"/>
    <property type="match status" value="1"/>
</dbReference>
<evidence type="ECO:0000313" key="3">
    <source>
        <dbReference type="Proteomes" id="UP000095541"/>
    </source>
</evidence>
<dbReference type="PANTHER" id="PTHR13833">
    <property type="match status" value="1"/>
</dbReference>
<dbReference type="SUPFAM" id="SSF75011">
    <property type="entry name" value="3-carboxy-cis,cis-mucoante lactonizing enzyme"/>
    <property type="match status" value="1"/>
</dbReference>
<dbReference type="InterPro" id="IPR011042">
    <property type="entry name" value="6-blade_b-propeller_TolB-like"/>
</dbReference>
<dbReference type="Gene3D" id="2.120.10.30">
    <property type="entry name" value="TolB, C-terminal domain"/>
    <property type="match status" value="1"/>
</dbReference>
<dbReference type="Proteomes" id="UP000095541">
    <property type="component" value="Unassembled WGS sequence"/>
</dbReference>
<dbReference type="AlphaFoldDB" id="A0A174VV39"/>
<dbReference type="InterPro" id="IPR013783">
    <property type="entry name" value="Ig-like_fold"/>
</dbReference>
<dbReference type="Pfam" id="PF01833">
    <property type="entry name" value="TIG"/>
    <property type="match status" value="1"/>
</dbReference>
<dbReference type="EMBL" id="CZBI01000005">
    <property type="protein sequence ID" value="CUQ34779.1"/>
    <property type="molecule type" value="Genomic_DNA"/>
</dbReference>
<dbReference type="InterPro" id="IPR002909">
    <property type="entry name" value="IPT_dom"/>
</dbReference>
<organism evidence="2 3">
    <name type="scientific">Bacteroides thetaiotaomicron</name>
    <dbReference type="NCBI Taxonomy" id="818"/>
    <lineage>
        <taxon>Bacteria</taxon>
        <taxon>Pseudomonadati</taxon>
        <taxon>Bacteroidota</taxon>
        <taxon>Bacteroidia</taxon>
        <taxon>Bacteroidales</taxon>
        <taxon>Bacteroidaceae</taxon>
        <taxon>Bacteroides</taxon>
    </lineage>
</organism>
<evidence type="ECO:0000313" key="2">
    <source>
        <dbReference type="EMBL" id="CUQ34779.1"/>
    </source>
</evidence>
<protein>
    <submittedName>
        <fullName evidence="2">IPT/TIG domain./NHL repeat</fullName>
    </submittedName>
</protein>
<feature type="domain" description="IPT/TIG" evidence="1">
    <location>
        <begin position="90"/>
        <end position="171"/>
    </location>
</feature>
<gene>
    <name evidence="2" type="ORF">ERS852557_03769</name>
</gene>